<feature type="region of interest" description="Disordered" evidence="3">
    <location>
        <begin position="296"/>
        <end position="332"/>
    </location>
</feature>
<proteinExistence type="inferred from homology"/>
<dbReference type="STRING" id="237682.SAMN05421676_10869"/>
<dbReference type="PANTHER" id="PTHR42911">
    <property type="entry name" value="MODULATOR OF FTSH PROTEASE HFLC"/>
    <property type="match status" value="1"/>
</dbReference>
<protein>
    <recommendedName>
        <fullName evidence="2">Protein HflK</fullName>
    </recommendedName>
</protein>
<evidence type="ECO:0000259" key="4">
    <source>
        <dbReference type="SMART" id="SM00244"/>
    </source>
</evidence>
<keyword evidence="5" id="KW-0645">Protease</keyword>
<dbReference type="Proteomes" id="UP000199095">
    <property type="component" value="Unassembled WGS sequence"/>
</dbReference>
<dbReference type="SMART" id="SM00244">
    <property type="entry name" value="PHB"/>
    <property type="match status" value="1"/>
</dbReference>
<organism evidence="5 6">
    <name type="scientific">Salinibacillus kushneri</name>
    <dbReference type="NCBI Taxonomy" id="237682"/>
    <lineage>
        <taxon>Bacteria</taxon>
        <taxon>Bacillati</taxon>
        <taxon>Bacillota</taxon>
        <taxon>Bacilli</taxon>
        <taxon>Bacillales</taxon>
        <taxon>Bacillaceae</taxon>
        <taxon>Salinibacillus</taxon>
    </lineage>
</organism>
<comment type="subunit">
    <text evidence="2">HflC and HflK may interact to form a multimeric complex.</text>
</comment>
<feature type="compositionally biased region" description="Low complexity" evidence="3">
    <location>
        <begin position="296"/>
        <end position="307"/>
    </location>
</feature>
<dbReference type="InterPro" id="IPR036013">
    <property type="entry name" value="Band_7/SPFH_dom_sf"/>
</dbReference>
<evidence type="ECO:0000313" key="6">
    <source>
        <dbReference type="Proteomes" id="UP000199095"/>
    </source>
</evidence>
<comment type="function">
    <text evidence="2">HflC and HflK could encode or regulate a protease.</text>
</comment>
<evidence type="ECO:0000256" key="3">
    <source>
        <dbReference type="SAM" id="MobiDB-lite"/>
    </source>
</evidence>
<keyword evidence="2" id="KW-0812">Transmembrane</keyword>
<feature type="compositionally biased region" description="Basic and acidic residues" evidence="3">
    <location>
        <begin position="204"/>
        <end position="215"/>
    </location>
</feature>
<sequence>MSLRRIYMWIGFAIIIIILGISVATSWYTVDESEQAVVVTLGEAEETNTEPGLHFKLPWPIQTVETLSQETFSLDFGYDPENQDDADVIRMITGDENIVLADLVVQWRITEPEKYLFNSTDPKGVLENATSASLRGIIGSSEIDDALTSGKAEIENDVRDVLTNLITDYDIGISIVDVKLQEVDLPNEDVRKAFTKVTDARETKNTKKNEAEKYKNQQLEEASGEKDAIISRAEGDKVERVEKARGDVAKFNALYEEYMNSPNVTRDRLVIETLEEVLPDAKVYILNEDGNTLQYLPLNNNTNNTQTIRPGEEQTDQNSDNTETEEGGNDNE</sequence>
<feature type="compositionally biased region" description="Acidic residues" evidence="3">
    <location>
        <begin position="322"/>
        <end position="332"/>
    </location>
</feature>
<dbReference type="InterPro" id="IPR001107">
    <property type="entry name" value="Band_7"/>
</dbReference>
<dbReference type="CDD" id="cd03404">
    <property type="entry name" value="SPFH_HflK"/>
    <property type="match status" value="1"/>
</dbReference>
<dbReference type="AlphaFoldDB" id="A0A1I0H8B3"/>
<accession>A0A1I0H8B3</accession>
<keyword evidence="2" id="KW-0472">Membrane</keyword>
<feature type="region of interest" description="Disordered" evidence="3">
    <location>
        <begin position="204"/>
        <end position="227"/>
    </location>
</feature>
<dbReference type="SUPFAM" id="SSF117892">
    <property type="entry name" value="Band 7/SPFH domain"/>
    <property type="match status" value="1"/>
</dbReference>
<gene>
    <name evidence="5" type="ORF">SAMN05421676_10869</name>
</gene>
<keyword evidence="2" id="KW-1133">Transmembrane helix</keyword>
<keyword evidence="6" id="KW-1185">Reference proteome</keyword>
<dbReference type="GO" id="GO:0008233">
    <property type="term" value="F:peptidase activity"/>
    <property type="evidence" value="ECO:0007669"/>
    <property type="project" value="UniProtKB-KW"/>
</dbReference>
<name>A0A1I0H8B3_9BACI</name>
<comment type="subcellular location">
    <subcellularLocation>
        <location evidence="2">Membrane</location>
    </subcellularLocation>
</comment>
<evidence type="ECO:0000313" key="5">
    <source>
        <dbReference type="EMBL" id="SET79094.1"/>
    </source>
</evidence>
<dbReference type="InterPro" id="IPR010201">
    <property type="entry name" value="HflK"/>
</dbReference>
<dbReference type="GO" id="GO:0006508">
    <property type="term" value="P:proteolysis"/>
    <property type="evidence" value="ECO:0007669"/>
    <property type="project" value="UniProtKB-KW"/>
</dbReference>
<reference evidence="6" key="1">
    <citation type="submission" date="2016-10" db="EMBL/GenBank/DDBJ databases">
        <authorList>
            <person name="Varghese N."/>
            <person name="Submissions S."/>
        </authorList>
    </citation>
    <scope>NUCLEOTIDE SEQUENCE [LARGE SCALE GENOMIC DNA]</scope>
    <source>
        <strain evidence="6">CGMCC 1.3566</strain>
    </source>
</reference>
<feature type="transmembrane region" description="Helical" evidence="2">
    <location>
        <begin position="7"/>
        <end position="28"/>
    </location>
</feature>
<comment type="similarity">
    <text evidence="1 2">Belongs to the band 7/mec-2 family. HflK subfamily.</text>
</comment>
<dbReference type="PANTHER" id="PTHR42911:SF2">
    <property type="entry name" value="PROHIBITIN FAMILY PROTEIN"/>
    <property type="match status" value="1"/>
</dbReference>
<evidence type="ECO:0000256" key="2">
    <source>
        <dbReference type="RuleBase" id="RU364113"/>
    </source>
</evidence>
<dbReference type="GO" id="GO:0016020">
    <property type="term" value="C:membrane"/>
    <property type="evidence" value="ECO:0007669"/>
    <property type="project" value="UniProtKB-SubCell"/>
</dbReference>
<dbReference type="RefSeq" id="WP_093136079.1">
    <property type="nucleotide sequence ID" value="NZ_FOHJ01000008.1"/>
</dbReference>
<dbReference type="OrthoDB" id="9779595at2"/>
<keyword evidence="5" id="KW-0378">Hydrolase</keyword>
<dbReference type="Pfam" id="PF01145">
    <property type="entry name" value="Band_7"/>
    <property type="match status" value="1"/>
</dbReference>
<dbReference type="EMBL" id="FOHJ01000008">
    <property type="protein sequence ID" value="SET79094.1"/>
    <property type="molecule type" value="Genomic_DNA"/>
</dbReference>
<feature type="domain" description="Band 7" evidence="4">
    <location>
        <begin position="25"/>
        <end position="198"/>
    </location>
</feature>
<evidence type="ECO:0000256" key="1">
    <source>
        <dbReference type="ARBA" id="ARBA00006971"/>
    </source>
</evidence>
<dbReference type="NCBIfam" id="TIGR01933">
    <property type="entry name" value="hflK"/>
    <property type="match status" value="1"/>
</dbReference>
<dbReference type="Gene3D" id="3.30.479.30">
    <property type="entry name" value="Band 7 domain"/>
    <property type="match status" value="1"/>
</dbReference>